<evidence type="ECO:0000256" key="1">
    <source>
        <dbReference type="SAM" id="Phobius"/>
    </source>
</evidence>
<proteinExistence type="predicted"/>
<sequence length="54" mass="6347">MRHLAFVVKERFYVVKLEVFVCLLHGFYIENQDKALESTPFRVFAGITQKITGR</sequence>
<accession>A0A3B0TI62</accession>
<keyword evidence="1" id="KW-0472">Membrane</keyword>
<organism evidence="2">
    <name type="scientific">hydrothermal vent metagenome</name>
    <dbReference type="NCBI Taxonomy" id="652676"/>
    <lineage>
        <taxon>unclassified sequences</taxon>
        <taxon>metagenomes</taxon>
        <taxon>ecological metagenomes</taxon>
    </lineage>
</organism>
<keyword evidence="1" id="KW-0812">Transmembrane</keyword>
<gene>
    <name evidence="2" type="ORF">MNBD_BACTEROID03-1973</name>
</gene>
<protein>
    <submittedName>
        <fullName evidence="2">Uncharacterized protein</fullName>
    </submittedName>
</protein>
<keyword evidence="1" id="KW-1133">Transmembrane helix</keyword>
<name>A0A3B0TI62_9ZZZZ</name>
<dbReference type="EMBL" id="UOEL01000144">
    <property type="protein sequence ID" value="VAW17628.1"/>
    <property type="molecule type" value="Genomic_DNA"/>
</dbReference>
<evidence type="ECO:0000313" key="2">
    <source>
        <dbReference type="EMBL" id="VAW17628.1"/>
    </source>
</evidence>
<reference evidence="2" key="1">
    <citation type="submission" date="2018-06" db="EMBL/GenBank/DDBJ databases">
        <authorList>
            <person name="Zhirakovskaya E."/>
        </authorList>
    </citation>
    <scope>NUCLEOTIDE SEQUENCE</scope>
</reference>
<dbReference type="AlphaFoldDB" id="A0A3B0TI62"/>
<feature type="transmembrane region" description="Helical" evidence="1">
    <location>
        <begin position="12"/>
        <end position="29"/>
    </location>
</feature>